<evidence type="ECO:0000256" key="6">
    <source>
        <dbReference type="ARBA" id="ARBA00022813"/>
    </source>
</evidence>
<name>A0A2R6AZ60_9ARCH</name>
<keyword evidence="3 9" id="KW-0645">Protease</keyword>
<feature type="chain" id="PRO_5023362163" description="Proteasome subunit beta" evidence="9">
    <location>
        <begin position="59"/>
        <end position="244"/>
    </location>
</feature>
<evidence type="ECO:0000256" key="2">
    <source>
        <dbReference type="ARBA" id="ARBA00022490"/>
    </source>
</evidence>
<dbReference type="Gene3D" id="3.60.20.10">
    <property type="entry name" value="Glutamine Phosphoribosylpyrophosphate, subunit 1, domain 1"/>
    <property type="match status" value="1"/>
</dbReference>
<dbReference type="InterPro" id="IPR023333">
    <property type="entry name" value="Proteasome_suB-type"/>
</dbReference>
<keyword evidence="5 9" id="KW-0378">Hydrolase</keyword>
<keyword evidence="4 9" id="KW-0888">Threonine protease</keyword>
<comment type="similarity">
    <text evidence="9">Belongs to the peptidase T1B family.</text>
</comment>
<dbReference type="PANTHER" id="PTHR32194">
    <property type="entry name" value="METALLOPROTEASE TLDD"/>
    <property type="match status" value="1"/>
</dbReference>
<comment type="caution">
    <text evidence="12">The sequence shown here is derived from an EMBL/GenBank/DDBJ whole genome shotgun (WGS) entry which is preliminary data.</text>
</comment>
<keyword evidence="7 9" id="KW-0647">Proteasome</keyword>
<evidence type="ECO:0000256" key="9">
    <source>
        <dbReference type="HAMAP-Rule" id="MF_02113"/>
    </source>
</evidence>
<feature type="propeptide" id="PRO_5015366075" description="Removed in mature form; by autocatalysis" evidence="9">
    <location>
        <begin position="1"/>
        <end position="58"/>
    </location>
</feature>
<evidence type="ECO:0000256" key="10">
    <source>
        <dbReference type="PIRSR" id="PIRSR600243-1"/>
    </source>
</evidence>
<dbReference type="Proteomes" id="UP000240322">
    <property type="component" value="Unassembled WGS sequence"/>
</dbReference>
<dbReference type="InterPro" id="IPR029055">
    <property type="entry name" value="Ntn_hydrolases_N"/>
</dbReference>
<keyword evidence="8 9" id="KW-0865">Zymogen</keyword>
<comment type="subunit">
    <text evidence="9">The 20S proteasome core is composed of 14 alpha and 14 beta subunits that assemble into four stacked heptameric rings, resulting in a barrel-shaped structure. The two inner rings, each composed of seven catalytic beta subunits, are sandwiched by two outer rings, each composed of seven alpha subunits. The catalytic chamber with the active sites is on the inside of the barrel. Has a gated structure, the ends of the cylinder being occluded by the N-termini of the alpha-subunits. Is capped at one or both ends by the proteasome regulatory ATPase, PAN.</text>
</comment>
<dbReference type="EC" id="3.4.25.1" evidence="9"/>
<sequence>MHIPVIKSPRPSSFHTKCSNTSPKLSLREAYSPTHRISRDLSSTCLVVKYFPRDKCVMTTIVGIKTGKGVVLASDKRASKGFFIASKDAQKIFKIDEYTAAAIAGQVSDAEYLVNLVKAQRKLIHLERGFRPSVYETAKLIANAAYSGLRSYAPFLAEFIIAGVDTEPRLYSTDVSGAISPESFVSNGSGSPIAYGVLESSYSDTLSLDEAQEVAKKAVQAAMQRDPGSGDGVEVVVIPVGGVQ</sequence>
<evidence type="ECO:0000313" key="12">
    <source>
        <dbReference type="EMBL" id="PSN91670.1"/>
    </source>
</evidence>
<comment type="catalytic activity">
    <reaction evidence="1 9">
        <text>Cleavage of peptide bonds with very broad specificity.</text>
        <dbReference type="EC" id="3.4.25.1"/>
    </reaction>
</comment>
<dbReference type="GO" id="GO:0010498">
    <property type="term" value="P:proteasomal protein catabolic process"/>
    <property type="evidence" value="ECO:0007669"/>
    <property type="project" value="UniProtKB-UniRule"/>
</dbReference>
<evidence type="ECO:0000256" key="5">
    <source>
        <dbReference type="ARBA" id="ARBA00022801"/>
    </source>
</evidence>
<comment type="subcellular location">
    <subcellularLocation>
        <location evidence="9">Cytoplasm</location>
    </subcellularLocation>
</comment>
<comment type="function">
    <text evidence="9">Component of the proteasome core, a large protease complex with broad specificity involved in protein degradation.</text>
</comment>
<feature type="region of interest" description="Disordered" evidence="11">
    <location>
        <begin position="1"/>
        <end position="20"/>
    </location>
</feature>
<comment type="activity regulation">
    <text evidence="9">The formation of the proteasomal ATPase PAN-20S proteasome complex, via the docking of the C-termini of PAN into the intersubunit pockets in the alpha-rings, triggers opening of the gate for substrate entry. Interconversion between the open-gate and close-gate conformations leads to a dynamic regulation of the 20S proteasome proteolysis activity.</text>
</comment>
<dbReference type="Pfam" id="PF00227">
    <property type="entry name" value="Proteasome"/>
    <property type="match status" value="1"/>
</dbReference>
<organism evidence="12 13">
    <name type="scientific">Candidatus Marsarchaeota G2 archaeon OSP_D</name>
    <dbReference type="NCBI Taxonomy" id="1978157"/>
    <lineage>
        <taxon>Archaea</taxon>
        <taxon>Candidatus Marsarchaeota</taxon>
        <taxon>Candidatus Marsarchaeota group 2</taxon>
    </lineage>
</organism>
<protein>
    <recommendedName>
        <fullName evidence="9">Proteasome subunit beta</fullName>
        <ecNumber evidence="9">3.4.25.1</ecNumber>
    </recommendedName>
    <alternativeName>
        <fullName evidence="9">20S proteasome beta subunit</fullName>
    </alternativeName>
    <alternativeName>
        <fullName evidence="9">Proteasome core protein PsmB</fullName>
    </alternativeName>
</protein>
<dbReference type="HAMAP" id="MF_02113_A">
    <property type="entry name" value="Proteasome_B_A"/>
    <property type="match status" value="1"/>
</dbReference>
<dbReference type="GO" id="GO:0004298">
    <property type="term" value="F:threonine-type endopeptidase activity"/>
    <property type="evidence" value="ECO:0007669"/>
    <property type="project" value="UniProtKB-UniRule"/>
</dbReference>
<evidence type="ECO:0000256" key="4">
    <source>
        <dbReference type="ARBA" id="ARBA00022698"/>
    </source>
</evidence>
<dbReference type="AlphaFoldDB" id="A0A2R6AZ60"/>
<dbReference type="InterPro" id="IPR019983">
    <property type="entry name" value="Pept_T1A_Psome_bsu_arc"/>
</dbReference>
<dbReference type="SUPFAM" id="SSF56235">
    <property type="entry name" value="N-terminal nucleophile aminohydrolases (Ntn hydrolases)"/>
    <property type="match status" value="1"/>
</dbReference>
<keyword evidence="2 9" id="KW-0963">Cytoplasm</keyword>
<feature type="active site" description="Nucleophile" evidence="9 10">
    <location>
        <position position="59"/>
    </location>
</feature>
<dbReference type="PRINTS" id="PR00141">
    <property type="entry name" value="PROTEASOME"/>
</dbReference>
<gene>
    <name evidence="9" type="primary">psmB</name>
    <name evidence="12" type="ORF">B9Q03_03520</name>
</gene>
<keyword evidence="6 9" id="KW-0068">Autocatalytic cleavage</keyword>
<feature type="compositionally biased region" description="Polar residues" evidence="11">
    <location>
        <begin position="10"/>
        <end position="20"/>
    </location>
</feature>
<dbReference type="PANTHER" id="PTHR32194:SF0">
    <property type="entry name" value="ATP-DEPENDENT PROTEASE SUBUNIT HSLV"/>
    <property type="match status" value="1"/>
</dbReference>
<proteinExistence type="inferred from homology"/>
<dbReference type="InterPro" id="IPR001353">
    <property type="entry name" value="Proteasome_sua/b"/>
</dbReference>
<dbReference type="EMBL" id="NEXE01000020">
    <property type="protein sequence ID" value="PSN91670.1"/>
    <property type="molecule type" value="Genomic_DNA"/>
</dbReference>
<dbReference type="GO" id="GO:0005737">
    <property type="term" value="C:cytoplasm"/>
    <property type="evidence" value="ECO:0007669"/>
    <property type="project" value="UniProtKB-SubCell"/>
</dbReference>
<evidence type="ECO:0000256" key="8">
    <source>
        <dbReference type="ARBA" id="ARBA00023145"/>
    </source>
</evidence>
<dbReference type="PROSITE" id="PS51476">
    <property type="entry name" value="PROTEASOME_BETA_2"/>
    <property type="match status" value="1"/>
</dbReference>
<evidence type="ECO:0000313" key="13">
    <source>
        <dbReference type="Proteomes" id="UP000240322"/>
    </source>
</evidence>
<reference evidence="12 13" key="1">
    <citation type="submission" date="2017-04" db="EMBL/GenBank/DDBJ databases">
        <title>Novel microbial lineages endemic to geothermal iron-oxide mats fill important gaps in the evolutionary history of Archaea.</title>
        <authorList>
            <person name="Jay Z.J."/>
            <person name="Beam J.P."/>
            <person name="Dlakic M."/>
            <person name="Rusch D.B."/>
            <person name="Kozubal M.A."/>
            <person name="Inskeep W.P."/>
        </authorList>
    </citation>
    <scope>NUCLEOTIDE SEQUENCE [LARGE SCALE GENOMIC DNA]</scope>
    <source>
        <strain evidence="12">OSP_D</strain>
    </source>
</reference>
<evidence type="ECO:0000256" key="11">
    <source>
        <dbReference type="SAM" id="MobiDB-lite"/>
    </source>
</evidence>
<evidence type="ECO:0000256" key="3">
    <source>
        <dbReference type="ARBA" id="ARBA00022670"/>
    </source>
</evidence>
<accession>A0A2R6AZ60</accession>
<dbReference type="GO" id="GO:0019774">
    <property type="term" value="C:proteasome core complex, beta-subunit complex"/>
    <property type="evidence" value="ECO:0007669"/>
    <property type="project" value="UniProtKB-UniRule"/>
</dbReference>
<evidence type="ECO:0000256" key="7">
    <source>
        <dbReference type="ARBA" id="ARBA00022942"/>
    </source>
</evidence>
<evidence type="ECO:0000256" key="1">
    <source>
        <dbReference type="ARBA" id="ARBA00001198"/>
    </source>
</evidence>
<dbReference type="InterPro" id="IPR000243">
    <property type="entry name" value="Pept_T1A_subB"/>
</dbReference>